<evidence type="ECO:0000256" key="3">
    <source>
        <dbReference type="ARBA" id="ARBA00022490"/>
    </source>
</evidence>
<dbReference type="Pfam" id="PF02562">
    <property type="entry name" value="PhoH"/>
    <property type="match status" value="1"/>
</dbReference>
<dbReference type="FunFam" id="3.40.50.300:FF:000013">
    <property type="entry name" value="PhoH family ATPase"/>
    <property type="match status" value="1"/>
</dbReference>
<evidence type="ECO:0000256" key="6">
    <source>
        <dbReference type="ARBA" id="ARBA00039970"/>
    </source>
</evidence>
<evidence type="ECO:0000256" key="4">
    <source>
        <dbReference type="ARBA" id="ARBA00022741"/>
    </source>
</evidence>
<proteinExistence type="inferred from homology"/>
<keyword evidence="5" id="KW-0067">ATP-binding</keyword>
<gene>
    <name evidence="8" type="ORF">FHX50_000776</name>
</gene>
<evidence type="ECO:0000313" key="8">
    <source>
        <dbReference type="EMBL" id="MBB3022528.1"/>
    </source>
</evidence>
<dbReference type="InterPro" id="IPR027417">
    <property type="entry name" value="P-loop_NTPase"/>
</dbReference>
<dbReference type="SUPFAM" id="SSF52540">
    <property type="entry name" value="P-loop containing nucleoside triphosphate hydrolases"/>
    <property type="match status" value="1"/>
</dbReference>
<evidence type="ECO:0000313" key="9">
    <source>
        <dbReference type="Proteomes" id="UP000568050"/>
    </source>
</evidence>
<evidence type="ECO:0000256" key="5">
    <source>
        <dbReference type="ARBA" id="ARBA00022840"/>
    </source>
</evidence>
<dbReference type="PANTHER" id="PTHR30473">
    <property type="entry name" value="PROTEIN PHOH"/>
    <property type="match status" value="1"/>
</dbReference>
<keyword evidence="4" id="KW-0547">Nucleotide-binding</keyword>
<sequence length="335" mass="36902">MSSADTDPDIRSWDIAIPDHLNPVAVLGANDQALNVIEKILPDVDVSMRGHRITVRGPEQAIRRADAIMRSLIAVAAKGEVVNSEAVHRAAHMYGDDRRREQNVSEVLSQTVLSARGRTIRPRTIGQRDYVNAIEENTIVFGIGPAGTGKTYLAVAKAVRALLSKQVNRIILTRPAVEAGERLGFLPGSLNEKIDPYLRPLYDALHDMLDPESIPKLMGAGTIEVAPLAYMRGRTLNDAFIILDEAQNTSPEQMKMFLTRLGFNSTMVITGDITQVDLPGGHPSGLRMVEKVLKKVDDIEFCHLSAKDVVRHRLVSDIVDAYAQWDSASGKKDRR</sequence>
<dbReference type="AlphaFoldDB" id="A0A839QS83"/>
<dbReference type="RefSeq" id="WP_246370651.1">
    <property type="nucleotide sequence ID" value="NZ_CBCSFZ010000007.1"/>
</dbReference>
<protein>
    <recommendedName>
        <fullName evidence="6">PhoH-like protein</fullName>
    </recommendedName>
</protein>
<dbReference type="GO" id="GO:0005829">
    <property type="term" value="C:cytosol"/>
    <property type="evidence" value="ECO:0007669"/>
    <property type="project" value="TreeGrafter"/>
</dbReference>
<organism evidence="8 9">
    <name type="scientific">Helcobacillus massiliensis</name>
    <dbReference type="NCBI Taxonomy" id="521392"/>
    <lineage>
        <taxon>Bacteria</taxon>
        <taxon>Bacillati</taxon>
        <taxon>Actinomycetota</taxon>
        <taxon>Actinomycetes</taxon>
        <taxon>Micrococcales</taxon>
        <taxon>Dermabacteraceae</taxon>
        <taxon>Helcobacillus</taxon>
    </lineage>
</organism>
<comment type="subcellular location">
    <subcellularLocation>
        <location evidence="1">Cytoplasm</location>
    </subcellularLocation>
</comment>
<dbReference type="PANTHER" id="PTHR30473:SF1">
    <property type="entry name" value="PHOH-LIKE PROTEIN"/>
    <property type="match status" value="1"/>
</dbReference>
<name>A0A839QS83_9MICO</name>
<dbReference type="InterPro" id="IPR003714">
    <property type="entry name" value="PhoH"/>
</dbReference>
<feature type="domain" description="PhoH-like protein" evidence="7">
    <location>
        <begin position="120"/>
        <end position="322"/>
    </location>
</feature>
<dbReference type="InterPro" id="IPR051451">
    <property type="entry name" value="PhoH2-like"/>
</dbReference>
<dbReference type="Proteomes" id="UP000568050">
    <property type="component" value="Unassembled WGS sequence"/>
</dbReference>
<reference evidence="8 9" key="1">
    <citation type="submission" date="2020-08" db="EMBL/GenBank/DDBJ databases">
        <title>Sequencing the genomes of 1000 actinobacteria strains.</title>
        <authorList>
            <person name="Klenk H.-P."/>
        </authorList>
    </citation>
    <scope>NUCLEOTIDE SEQUENCE [LARGE SCALE GENOMIC DNA]</scope>
    <source>
        <strain evidence="8 9">DSM 23040</strain>
    </source>
</reference>
<accession>A0A839QS83</accession>
<evidence type="ECO:0000259" key="7">
    <source>
        <dbReference type="Pfam" id="PF02562"/>
    </source>
</evidence>
<dbReference type="EMBL" id="JACHWP010000001">
    <property type="protein sequence ID" value="MBB3022528.1"/>
    <property type="molecule type" value="Genomic_DNA"/>
</dbReference>
<evidence type="ECO:0000256" key="1">
    <source>
        <dbReference type="ARBA" id="ARBA00004496"/>
    </source>
</evidence>
<keyword evidence="9" id="KW-1185">Reference proteome</keyword>
<evidence type="ECO:0000256" key="2">
    <source>
        <dbReference type="ARBA" id="ARBA00010393"/>
    </source>
</evidence>
<dbReference type="GO" id="GO:0005524">
    <property type="term" value="F:ATP binding"/>
    <property type="evidence" value="ECO:0007669"/>
    <property type="project" value="UniProtKB-KW"/>
</dbReference>
<comment type="caution">
    <text evidence="8">The sequence shown here is derived from an EMBL/GenBank/DDBJ whole genome shotgun (WGS) entry which is preliminary data.</text>
</comment>
<keyword evidence="3" id="KW-0963">Cytoplasm</keyword>
<dbReference type="Gene3D" id="3.40.50.300">
    <property type="entry name" value="P-loop containing nucleotide triphosphate hydrolases"/>
    <property type="match status" value="1"/>
</dbReference>
<comment type="similarity">
    <text evidence="2">Belongs to the PhoH family.</text>
</comment>